<comment type="caution">
    <text evidence="1">The sequence shown here is derived from an EMBL/GenBank/DDBJ whole genome shotgun (WGS) entry which is preliminary data.</text>
</comment>
<accession>A0ACC1IE65</accession>
<reference evidence="1" key="1">
    <citation type="submission" date="2022-07" db="EMBL/GenBank/DDBJ databases">
        <title>Phylogenomic reconstructions and comparative analyses of Kickxellomycotina fungi.</title>
        <authorList>
            <person name="Reynolds N.K."/>
            <person name="Stajich J.E."/>
            <person name="Barry K."/>
            <person name="Grigoriev I.V."/>
            <person name="Crous P."/>
            <person name="Smith M.E."/>
        </authorList>
    </citation>
    <scope>NUCLEOTIDE SEQUENCE</scope>
    <source>
        <strain evidence="1">Benny 63K</strain>
    </source>
</reference>
<evidence type="ECO:0000313" key="1">
    <source>
        <dbReference type="EMBL" id="KAJ1892311.1"/>
    </source>
</evidence>
<sequence>MSQPSSFISLDDAWSDITHYLKTNAPTQSTKRPSFTLHVPETATSNTTTNLSAALLSTIGSTPVLKNCRKQKQQNHYRHTTITTNDNTVITADVAEPNVWAIEKLRILSTTESPDFTQLSQIWQLPNPQLSNLLCSSGHLLTFLLQCSASSLAQFIKTIVINPDISMENQQLLLRYVAEKSSLFGARNGNSNDNNEEEEEDEEAIPAILQSQIIALVPIYSHVVVSGLLLPLMENPAGMLSSTTSMVVKIVKADMPHIATESFCRGIALWANDKQRPAESLGDNVFQVMETLLGAIPGDRPSISAWSKGWIEILQGAASAHAGSKKLGAVMLHFVNKFGSRMNNPDLDQIATAANILTTPLKRAIISTVARRLKKK</sequence>
<dbReference type="Proteomes" id="UP001150581">
    <property type="component" value="Unassembled WGS sequence"/>
</dbReference>
<keyword evidence="2" id="KW-1185">Reference proteome</keyword>
<dbReference type="EMBL" id="JANBPG010001016">
    <property type="protein sequence ID" value="KAJ1892311.1"/>
    <property type="molecule type" value="Genomic_DNA"/>
</dbReference>
<name>A0ACC1IE65_9FUNG</name>
<protein>
    <submittedName>
        <fullName evidence="1">Uncharacterized protein</fullName>
    </submittedName>
</protein>
<organism evidence="1 2">
    <name type="scientific">Kickxella alabastrina</name>
    <dbReference type="NCBI Taxonomy" id="61397"/>
    <lineage>
        <taxon>Eukaryota</taxon>
        <taxon>Fungi</taxon>
        <taxon>Fungi incertae sedis</taxon>
        <taxon>Zoopagomycota</taxon>
        <taxon>Kickxellomycotina</taxon>
        <taxon>Kickxellomycetes</taxon>
        <taxon>Kickxellales</taxon>
        <taxon>Kickxellaceae</taxon>
        <taxon>Kickxella</taxon>
    </lineage>
</organism>
<gene>
    <name evidence="1" type="ORF">LPJ66_006422</name>
</gene>
<proteinExistence type="predicted"/>
<evidence type="ECO:0000313" key="2">
    <source>
        <dbReference type="Proteomes" id="UP001150581"/>
    </source>
</evidence>